<evidence type="ECO:0000256" key="1">
    <source>
        <dbReference type="ARBA" id="ARBA00009789"/>
    </source>
</evidence>
<dbReference type="STRING" id="436017.A4S0I5"/>
<dbReference type="PANTHER" id="PTHR32125:SF4">
    <property type="entry name" value="2-C-METHYL-D-ERYTHRITOL 4-PHOSPHATE CYTIDYLYLTRANSFERASE, CHLOROPLASTIC"/>
    <property type="match status" value="1"/>
</dbReference>
<dbReference type="SUPFAM" id="SSF53448">
    <property type="entry name" value="Nucleotide-diphospho-sugar transferases"/>
    <property type="match status" value="1"/>
</dbReference>
<dbReference type="Gene3D" id="3.90.550.10">
    <property type="entry name" value="Spore Coat Polysaccharide Biosynthesis Protein SpsA, Chain A"/>
    <property type="match status" value="1"/>
</dbReference>
<comment type="similarity">
    <text evidence="1">Belongs to the IspD/TarI cytidylyltransferase family. IspD subfamily.</text>
</comment>
<dbReference type="KEGG" id="olu:OSTLU_24843"/>
<accession>A4S0I5</accession>
<dbReference type="InterPro" id="IPR050088">
    <property type="entry name" value="IspD/TarI_cytidylyltransf_bact"/>
</dbReference>
<keyword evidence="6" id="KW-1185">Reference proteome</keyword>
<dbReference type="OrthoDB" id="414267at2759"/>
<dbReference type="Gramene" id="ABO97043">
    <property type="protein sequence ID" value="ABO97043"/>
    <property type="gene ID" value="OSTLU_24843"/>
</dbReference>
<evidence type="ECO:0000256" key="3">
    <source>
        <dbReference type="ARBA" id="ARBA00022695"/>
    </source>
</evidence>
<dbReference type="AlphaFoldDB" id="A4S0I5"/>
<dbReference type="FunFam" id="3.90.550.10:FF:000003">
    <property type="entry name" value="2-C-methyl-D-erythritol 4-phosphate cytidylyltransferase"/>
    <property type="match status" value="1"/>
</dbReference>
<dbReference type="Pfam" id="PF01128">
    <property type="entry name" value="IspD"/>
    <property type="match status" value="1"/>
</dbReference>
<dbReference type="NCBIfam" id="TIGR00453">
    <property type="entry name" value="ispD"/>
    <property type="match status" value="1"/>
</dbReference>
<evidence type="ECO:0000256" key="2">
    <source>
        <dbReference type="ARBA" id="ARBA00022679"/>
    </source>
</evidence>
<dbReference type="GeneID" id="5002890"/>
<protein>
    <recommendedName>
        <fullName evidence="4">2-C-methyl-D-erythritol 4-phosphate cytidylyltransferase, chloroplastic</fullName>
    </recommendedName>
</protein>
<sequence length="275" mass="29942">MLSRRATVIAPARAAPESARRVARTRARRGANVRTRAASEVTQDVADGAVSFVLLAGGVGKRMGADMPKQYLPLMGTPIALWSLRKFAKMAEVGEIVVVCDPSYDDVFQSEAIDKPLVFARPGKERQDSVYNGMQAARAGAELLAIHDSARPLCAATDARRCFNDAKKYGAAVLAVQSKATIKEVNKDLSIDKGLDRSRLWEMQTPQVMRPELLRAGYDLVNSKGLEVTDDVSIVEALGERVQVTPGSYFNLKVTTPEDMFIAERLMTEQGDAVA</sequence>
<evidence type="ECO:0000313" key="5">
    <source>
        <dbReference type="EMBL" id="ABO97043.1"/>
    </source>
</evidence>
<dbReference type="InterPro" id="IPR029044">
    <property type="entry name" value="Nucleotide-diphossugar_trans"/>
</dbReference>
<dbReference type="Proteomes" id="UP000001568">
    <property type="component" value="Chromosome 7"/>
</dbReference>
<proteinExistence type="inferred from homology"/>
<organism evidence="5 6">
    <name type="scientific">Ostreococcus lucimarinus (strain CCE9901)</name>
    <dbReference type="NCBI Taxonomy" id="436017"/>
    <lineage>
        <taxon>Eukaryota</taxon>
        <taxon>Viridiplantae</taxon>
        <taxon>Chlorophyta</taxon>
        <taxon>Mamiellophyceae</taxon>
        <taxon>Mamiellales</taxon>
        <taxon>Bathycoccaceae</taxon>
        <taxon>Ostreococcus</taxon>
    </lineage>
</organism>
<dbReference type="CDD" id="cd02516">
    <property type="entry name" value="CDP-ME_synthetase"/>
    <property type="match status" value="1"/>
</dbReference>
<reference evidence="5 6" key="1">
    <citation type="journal article" date="2007" name="Proc. Natl. Acad. Sci. U.S.A.">
        <title>The tiny eukaryote Ostreococcus provides genomic insights into the paradox of plankton speciation.</title>
        <authorList>
            <person name="Palenik B."/>
            <person name="Grimwood J."/>
            <person name="Aerts A."/>
            <person name="Rouze P."/>
            <person name="Salamov A."/>
            <person name="Putnam N."/>
            <person name="Dupont C."/>
            <person name="Jorgensen R."/>
            <person name="Derelle E."/>
            <person name="Rombauts S."/>
            <person name="Zhou K."/>
            <person name="Otillar R."/>
            <person name="Merchant S.S."/>
            <person name="Podell S."/>
            <person name="Gaasterland T."/>
            <person name="Napoli C."/>
            <person name="Gendler K."/>
            <person name="Manuell A."/>
            <person name="Tai V."/>
            <person name="Vallon O."/>
            <person name="Piganeau G."/>
            <person name="Jancek S."/>
            <person name="Heijde M."/>
            <person name="Jabbari K."/>
            <person name="Bowler C."/>
            <person name="Lohr M."/>
            <person name="Robbens S."/>
            <person name="Werner G."/>
            <person name="Dubchak I."/>
            <person name="Pazour G.J."/>
            <person name="Ren Q."/>
            <person name="Paulsen I."/>
            <person name="Delwiche C."/>
            <person name="Schmutz J."/>
            <person name="Rokhsar D."/>
            <person name="Van de Peer Y."/>
            <person name="Moreau H."/>
            <person name="Grigoriev I.V."/>
        </authorList>
    </citation>
    <scope>NUCLEOTIDE SEQUENCE [LARGE SCALE GENOMIC DNA]</scope>
    <source>
        <strain evidence="5 6">CCE9901</strain>
    </source>
</reference>
<name>A4S0I5_OSTLU</name>
<gene>
    <name evidence="5" type="primary">CMS</name>
    <name evidence="5" type="ORF">OSTLU_24843</name>
</gene>
<dbReference type="GO" id="GO:0008299">
    <property type="term" value="P:isoprenoid biosynthetic process"/>
    <property type="evidence" value="ECO:0007669"/>
    <property type="project" value="InterPro"/>
</dbReference>
<keyword evidence="3 5" id="KW-0548">Nucleotidyltransferase</keyword>
<dbReference type="HAMAP" id="MF_00108">
    <property type="entry name" value="IspD"/>
    <property type="match status" value="1"/>
</dbReference>
<dbReference type="HOGENOM" id="CLU_061281_0_0_1"/>
<dbReference type="GO" id="GO:0050518">
    <property type="term" value="F:2-C-methyl-D-erythritol 4-phosphate cytidylyltransferase activity"/>
    <property type="evidence" value="ECO:0007669"/>
    <property type="project" value="EnsemblPlants"/>
</dbReference>
<evidence type="ECO:0000313" key="6">
    <source>
        <dbReference type="Proteomes" id="UP000001568"/>
    </source>
</evidence>
<keyword evidence="2 5" id="KW-0808">Transferase</keyword>
<dbReference type="PANTHER" id="PTHR32125">
    <property type="entry name" value="2-C-METHYL-D-ERYTHRITOL 4-PHOSPHATE CYTIDYLYLTRANSFERASE, CHLOROPLASTIC"/>
    <property type="match status" value="1"/>
</dbReference>
<dbReference type="eggNOG" id="ENOG502QUUE">
    <property type="taxonomic scope" value="Eukaryota"/>
</dbReference>
<dbReference type="InterPro" id="IPR001228">
    <property type="entry name" value="IspD"/>
</dbReference>
<dbReference type="InterPro" id="IPR034683">
    <property type="entry name" value="IspD/TarI"/>
</dbReference>
<dbReference type="EMBL" id="CP000587">
    <property type="protein sequence ID" value="ABO97043.1"/>
    <property type="molecule type" value="Genomic_DNA"/>
</dbReference>
<dbReference type="OMA" id="TPMLIHA"/>
<dbReference type="RefSeq" id="XP_001418750.1">
    <property type="nucleotide sequence ID" value="XM_001418713.1"/>
</dbReference>
<evidence type="ECO:0000256" key="4">
    <source>
        <dbReference type="ARBA" id="ARBA00069967"/>
    </source>
</evidence>